<feature type="domain" description="G-protein coupled receptors family 1 profile" evidence="9">
    <location>
        <begin position="1"/>
        <end position="82"/>
    </location>
</feature>
<comment type="subcellular location">
    <subcellularLocation>
        <location evidence="1">Membrane</location>
        <topology evidence="1">Multi-pass membrane protein</topology>
    </subcellularLocation>
</comment>
<evidence type="ECO:0000313" key="10">
    <source>
        <dbReference type="EMBL" id="KHN70954.1"/>
    </source>
</evidence>
<reference evidence="10 11" key="1">
    <citation type="submission" date="2014-11" db="EMBL/GenBank/DDBJ databases">
        <title>Genetic blueprint of the zoonotic pathogen Toxocara canis.</title>
        <authorList>
            <person name="Zhu X.-Q."/>
            <person name="Korhonen P.K."/>
            <person name="Cai H."/>
            <person name="Young N.D."/>
            <person name="Nejsum P."/>
            <person name="von Samson-Himmelstjerna G."/>
            <person name="Boag P.R."/>
            <person name="Tan P."/>
            <person name="Li Q."/>
            <person name="Min J."/>
            <person name="Yang Y."/>
            <person name="Wang X."/>
            <person name="Fang X."/>
            <person name="Hall R.S."/>
            <person name="Hofmann A."/>
            <person name="Sternberg P.W."/>
            <person name="Jex A.R."/>
            <person name="Gasser R.B."/>
        </authorList>
    </citation>
    <scope>NUCLEOTIDE SEQUENCE [LARGE SCALE GENOMIC DNA]</scope>
    <source>
        <strain evidence="10">PN_DK_2014</strain>
    </source>
</reference>
<proteinExistence type="predicted"/>
<evidence type="ECO:0000256" key="6">
    <source>
        <dbReference type="ARBA" id="ARBA00023170"/>
    </source>
</evidence>
<dbReference type="PROSITE" id="PS50262">
    <property type="entry name" value="G_PROTEIN_RECEP_F1_2"/>
    <property type="match status" value="1"/>
</dbReference>
<keyword evidence="7" id="KW-0807">Transducer</keyword>
<dbReference type="InterPro" id="IPR017452">
    <property type="entry name" value="GPCR_Rhodpsn_7TM"/>
</dbReference>
<evidence type="ECO:0000313" key="11">
    <source>
        <dbReference type="Proteomes" id="UP000031036"/>
    </source>
</evidence>
<dbReference type="SUPFAM" id="SSF81321">
    <property type="entry name" value="Family A G protein-coupled receptor-like"/>
    <property type="match status" value="1"/>
</dbReference>
<dbReference type="EMBL" id="JPKZ01022847">
    <property type="protein sequence ID" value="KHN70954.1"/>
    <property type="molecule type" value="Genomic_DNA"/>
</dbReference>
<evidence type="ECO:0000256" key="4">
    <source>
        <dbReference type="ARBA" id="ARBA00023040"/>
    </source>
</evidence>
<evidence type="ECO:0000256" key="2">
    <source>
        <dbReference type="ARBA" id="ARBA00022692"/>
    </source>
</evidence>
<feature type="transmembrane region" description="Helical" evidence="8">
    <location>
        <begin position="21"/>
        <end position="42"/>
    </location>
</feature>
<evidence type="ECO:0000259" key="9">
    <source>
        <dbReference type="PROSITE" id="PS50262"/>
    </source>
</evidence>
<dbReference type="GO" id="GO:0005886">
    <property type="term" value="C:plasma membrane"/>
    <property type="evidence" value="ECO:0007669"/>
    <property type="project" value="TreeGrafter"/>
</dbReference>
<keyword evidence="5 8" id="KW-0472">Membrane</keyword>
<evidence type="ECO:0000256" key="7">
    <source>
        <dbReference type="ARBA" id="ARBA00023224"/>
    </source>
</evidence>
<keyword evidence="6 10" id="KW-0675">Receptor</keyword>
<evidence type="ECO:0000256" key="1">
    <source>
        <dbReference type="ARBA" id="ARBA00004141"/>
    </source>
</evidence>
<keyword evidence="11" id="KW-1185">Reference proteome</keyword>
<dbReference type="PRINTS" id="PR00237">
    <property type="entry name" value="GPCRRHODOPSN"/>
</dbReference>
<keyword evidence="2 8" id="KW-0812">Transmembrane</keyword>
<dbReference type="PANTHER" id="PTHR24243">
    <property type="entry name" value="G-PROTEIN COUPLED RECEPTOR"/>
    <property type="match status" value="1"/>
</dbReference>
<dbReference type="PANTHER" id="PTHR24243:SF208">
    <property type="entry name" value="PYROKININ-1 RECEPTOR"/>
    <property type="match status" value="1"/>
</dbReference>
<protein>
    <submittedName>
        <fullName evidence="10">Neuropeptides capa receptor</fullName>
    </submittedName>
</protein>
<organism evidence="10 11">
    <name type="scientific">Toxocara canis</name>
    <name type="common">Canine roundworm</name>
    <dbReference type="NCBI Taxonomy" id="6265"/>
    <lineage>
        <taxon>Eukaryota</taxon>
        <taxon>Metazoa</taxon>
        <taxon>Ecdysozoa</taxon>
        <taxon>Nematoda</taxon>
        <taxon>Chromadorea</taxon>
        <taxon>Rhabditida</taxon>
        <taxon>Spirurina</taxon>
        <taxon>Ascaridomorpha</taxon>
        <taxon>Ascaridoidea</taxon>
        <taxon>Toxocaridae</taxon>
        <taxon>Toxocara</taxon>
    </lineage>
</organism>
<dbReference type="AlphaFoldDB" id="A0A0B2UNU6"/>
<dbReference type="InterPro" id="IPR000276">
    <property type="entry name" value="GPCR_Rhodpsn"/>
</dbReference>
<keyword evidence="4" id="KW-0297">G-protein coupled receptor</keyword>
<accession>A0A0B2UNU6</accession>
<dbReference type="STRING" id="6265.A0A0B2UNU6"/>
<comment type="caution">
    <text evidence="10">The sequence shown here is derived from an EMBL/GenBank/DDBJ whole genome shotgun (WGS) entry which is preliminary data.</text>
</comment>
<feature type="non-terminal residue" evidence="10">
    <location>
        <position position="1"/>
    </location>
</feature>
<dbReference type="Gene3D" id="1.20.1070.10">
    <property type="entry name" value="Rhodopsin 7-helix transmembrane proteins"/>
    <property type="match status" value="1"/>
</dbReference>
<evidence type="ECO:0000256" key="8">
    <source>
        <dbReference type="SAM" id="Phobius"/>
    </source>
</evidence>
<sequence>WLRLRDILFSVKHRNDVTSTRFDFIPVTVTVVFFVCYLPHHIERLIVHYTRIECDKWDVCLMLYPVTGLLQYFSAALNPILYSLMSTRFRNAFKYWLKRLCATAPKHKNSNKLDSAH</sequence>
<gene>
    <name evidence="10" type="primary">capaR</name>
    <name evidence="10" type="ORF">Tcan_12044</name>
</gene>
<keyword evidence="3 8" id="KW-1133">Transmembrane helix</keyword>
<name>A0A0B2UNU6_TOXCA</name>
<dbReference type="GO" id="GO:0008188">
    <property type="term" value="F:neuropeptide receptor activity"/>
    <property type="evidence" value="ECO:0007669"/>
    <property type="project" value="TreeGrafter"/>
</dbReference>
<dbReference type="Proteomes" id="UP000031036">
    <property type="component" value="Unassembled WGS sequence"/>
</dbReference>
<keyword evidence="10" id="KW-0527">Neuropeptide</keyword>
<evidence type="ECO:0000256" key="3">
    <source>
        <dbReference type="ARBA" id="ARBA00022989"/>
    </source>
</evidence>
<evidence type="ECO:0000256" key="5">
    <source>
        <dbReference type="ARBA" id="ARBA00023136"/>
    </source>
</evidence>
<feature type="transmembrane region" description="Helical" evidence="8">
    <location>
        <begin position="62"/>
        <end position="84"/>
    </location>
</feature>
<dbReference type="OrthoDB" id="5962705at2759"/>